<accession>A0A356LN39</accession>
<dbReference type="EC" id="2.3.2.30" evidence="7"/>
<keyword evidence="3 11" id="KW-0808">Transferase</keyword>
<dbReference type="PANTHER" id="PTHR37323:SF1">
    <property type="entry name" value="L-ORNITHINE N(ALPHA)-ACYLTRANSFERASE"/>
    <property type="match status" value="1"/>
</dbReference>
<comment type="caution">
    <text evidence="11">The sequence shown here is derived from an EMBL/GenBank/DDBJ whole genome shotgun (WGS) entry which is preliminary data.</text>
</comment>
<keyword evidence="4" id="KW-0443">Lipid metabolism</keyword>
<dbReference type="Pfam" id="PF13444">
    <property type="entry name" value="Acetyltransf_5"/>
    <property type="match status" value="1"/>
</dbReference>
<dbReference type="InterPro" id="IPR052351">
    <property type="entry name" value="Ornithine_N-alpha-AT"/>
</dbReference>
<evidence type="ECO:0000256" key="2">
    <source>
        <dbReference type="ARBA" id="ARBA00022516"/>
    </source>
</evidence>
<comment type="similarity">
    <text evidence="6">Belongs to the acetyltransferase family. OlsB subfamily.</text>
</comment>
<name>A0A356LN39_9BURK</name>
<evidence type="ECO:0000256" key="5">
    <source>
        <dbReference type="ARBA" id="ARBA00023315"/>
    </source>
</evidence>
<comment type="function">
    <text evidence="9">Catalyzes the first step in the biosynthesis of ornithine lipids, which are phosphorus-free membrane lipids. Catalyzes the 3-hydroxyacyl-acyl carrier protein-dependent acylation of ornithine to form lyso-ornithine lipid (LOL).</text>
</comment>
<dbReference type="PANTHER" id="PTHR37323">
    <property type="entry name" value="GCN5-RELATED N-ACETYLTRANSFERASE"/>
    <property type="match status" value="1"/>
</dbReference>
<dbReference type="InterPro" id="IPR016181">
    <property type="entry name" value="Acyl_CoA_acyltransferase"/>
</dbReference>
<keyword evidence="2" id="KW-0444">Lipid biosynthesis</keyword>
<dbReference type="Proteomes" id="UP000264036">
    <property type="component" value="Unassembled WGS sequence"/>
</dbReference>
<evidence type="ECO:0000256" key="10">
    <source>
        <dbReference type="ARBA" id="ARBA00047785"/>
    </source>
</evidence>
<evidence type="ECO:0000256" key="8">
    <source>
        <dbReference type="ARBA" id="ARBA00039866"/>
    </source>
</evidence>
<organism evidence="11 12">
    <name type="scientific">Advenella kashmirensis</name>
    <dbReference type="NCBI Taxonomy" id="310575"/>
    <lineage>
        <taxon>Bacteria</taxon>
        <taxon>Pseudomonadati</taxon>
        <taxon>Pseudomonadota</taxon>
        <taxon>Betaproteobacteria</taxon>
        <taxon>Burkholderiales</taxon>
        <taxon>Alcaligenaceae</taxon>
    </lineage>
</organism>
<reference evidence="11 12" key="1">
    <citation type="journal article" date="2018" name="Nat. Biotechnol.">
        <title>A standardized bacterial taxonomy based on genome phylogeny substantially revises the tree of life.</title>
        <authorList>
            <person name="Parks D.H."/>
            <person name="Chuvochina M."/>
            <person name="Waite D.W."/>
            <person name="Rinke C."/>
            <person name="Skarshewski A."/>
            <person name="Chaumeil P.A."/>
            <person name="Hugenholtz P."/>
        </authorList>
    </citation>
    <scope>NUCLEOTIDE SEQUENCE [LARGE SCALE GENOMIC DNA]</scope>
    <source>
        <strain evidence="11">UBA10707</strain>
    </source>
</reference>
<evidence type="ECO:0000313" key="12">
    <source>
        <dbReference type="Proteomes" id="UP000264036"/>
    </source>
</evidence>
<keyword evidence="5" id="KW-0012">Acyltransferase</keyword>
<evidence type="ECO:0000256" key="1">
    <source>
        <dbReference type="ARBA" id="ARBA00005189"/>
    </source>
</evidence>
<evidence type="ECO:0000313" key="11">
    <source>
        <dbReference type="EMBL" id="HBP31955.1"/>
    </source>
</evidence>
<evidence type="ECO:0000256" key="3">
    <source>
        <dbReference type="ARBA" id="ARBA00022679"/>
    </source>
</evidence>
<evidence type="ECO:0000256" key="4">
    <source>
        <dbReference type="ARBA" id="ARBA00023098"/>
    </source>
</evidence>
<comment type="pathway">
    <text evidence="1">Lipid metabolism.</text>
</comment>
<proteinExistence type="inferred from homology"/>
<dbReference type="GO" id="GO:0043810">
    <property type="term" value="F:ornithine-acyl [acyl carrier protein] N-acyltransferase activity"/>
    <property type="evidence" value="ECO:0007669"/>
    <property type="project" value="UniProtKB-EC"/>
</dbReference>
<gene>
    <name evidence="11" type="ORF">DD666_21420</name>
</gene>
<dbReference type="AlphaFoldDB" id="A0A356LN39"/>
<dbReference type="EMBL" id="DOEK01000047">
    <property type="protein sequence ID" value="HBP31955.1"/>
    <property type="molecule type" value="Genomic_DNA"/>
</dbReference>
<evidence type="ECO:0000256" key="9">
    <source>
        <dbReference type="ARBA" id="ARBA00045724"/>
    </source>
</evidence>
<protein>
    <recommendedName>
        <fullName evidence="8">L-ornithine N(alpha)-acyltransferase</fullName>
        <ecNumber evidence="7">2.3.2.30</ecNumber>
    </recommendedName>
</protein>
<comment type="catalytic activity">
    <reaction evidence="10">
        <text>a (3R)-hydroxyacyl-[ACP] + L-ornithine = a lyso-ornithine lipid + holo-[ACP] + H(+)</text>
        <dbReference type="Rhea" id="RHEA:20633"/>
        <dbReference type="Rhea" id="RHEA-COMP:9685"/>
        <dbReference type="Rhea" id="RHEA-COMP:9945"/>
        <dbReference type="ChEBI" id="CHEBI:15378"/>
        <dbReference type="ChEBI" id="CHEBI:46911"/>
        <dbReference type="ChEBI" id="CHEBI:64479"/>
        <dbReference type="ChEBI" id="CHEBI:78827"/>
        <dbReference type="ChEBI" id="CHEBI:138482"/>
        <dbReference type="EC" id="2.3.2.30"/>
    </reaction>
    <physiologicalReaction direction="left-to-right" evidence="10">
        <dbReference type="Rhea" id="RHEA:20634"/>
    </physiologicalReaction>
</comment>
<evidence type="ECO:0000256" key="6">
    <source>
        <dbReference type="ARBA" id="ARBA00038095"/>
    </source>
</evidence>
<sequence length="254" mass="28436">MQEIMRIQADENDTSSHSLVLGIATTAEEVEQLQRLRYEVYTNEMNVVFPGAINGVDIEPFDKWCVHLMVRDLKTDAVVGTYRILSPEKAAEAGGYYSELEFNIDQLAGIRHVLCECGRSCTHPDYRNGQAIMLLWNGLARYLLSNNYRYMLGCASVSLADGGVQASKVWRAAKRDIDAHPERPIMVPINPYPLDKLTLTDDAKTPALIKGYLKIGAHICGEPAFDRDFNSADFPVIIDVANIDPRYKKHFGLA</sequence>
<dbReference type="Gene3D" id="3.40.630.30">
    <property type="match status" value="1"/>
</dbReference>
<dbReference type="GO" id="GO:0006629">
    <property type="term" value="P:lipid metabolic process"/>
    <property type="evidence" value="ECO:0007669"/>
    <property type="project" value="UniProtKB-KW"/>
</dbReference>
<evidence type="ECO:0000256" key="7">
    <source>
        <dbReference type="ARBA" id="ARBA00039058"/>
    </source>
</evidence>
<dbReference type="SUPFAM" id="SSF55729">
    <property type="entry name" value="Acyl-CoA N-acyltransferases (Nat)"/>
    <property type="match status" value="1"/>
</dbReference>